<dbReference type="EMBL" id="KI968850">
    <property type="protein sequence ID" value="EUN21386.1"/>
    <property type="molecule type" value="Genomic_DNA"/>
</dbReference>
<reference evidence="4 5" key="1">
    <citation type="journal article" date="2013" name="PLoS Genet.">
        <title>Comparative genome structure, secondary metabolite, and effector coding capacity across Cochliobolus pathogens.</title>
        <authorList>
            <person name="Condon B.J."/>
            <person name="Leng Y."/>
            <person name="Wu D."/>
            <person name="Bushley K.E."/>
            <person name="Ohm R.A."/>
            <person name="Otillar R."/>
            <person name="Martin J."/>
            <person name="Schackwitz W."/>
            <person name="Grimwood J."/>
            <person name="MohdZainudin N."/>
            <person name="Xue C."/>
            <person name="Wang R."/>
            <person name="Manning V.A."/>
            <person name="Dhillon B."/>
            <person name="Tu Z.J."/>
            <person name="Steffenson B.J."/>
            <person name="Salamov A."/>
            <person name="Sun H."/>
            <person name="Lowry S."/>
            <person name="LaButti K."/>
            <person name="Han J."/>
            <person name="Copeland A."/>
            <person name="Lindquist E."/>
            <person name="Barry K."/>
            <person name="Schmutz J."/>
            <person name="Baker S.E."/>
            <person name="Ciuffetti L.M."/>
            <person name="Grigoriev I.V."/>
            <person name="Zhong S."/>
            <person name="Turgeon B.G."/>
        </authorList>
    </citation>
    <scope>NUCLEOTIDE SEQUENCE [LARGE SCALE GENOMIC DNA]</scope>
    <source>
        <strain evidence="4 5">FI3</strain>
    </source>
</reference>
<dbReference type="RefSeq" id="XP_014550961.1">
    <property type="nucleotide sequence ID" value="XM_014695475.1"/>
</dbReference>
<proteinExistence type="predicted"/>
<dbReference type="SUPFAM" id="SSF57701">
    <property type="entry name" value="Zn2/Cys6 DNA-binding domain"/>
    <property type="match status" value="1"/>
</dbReference>
<dbReference type="InterPro" id="IPR036864">
    <property type="entry name" value="Zn2-C6_fun-type_DNA-bd_sf"/>
</dbReference>
<dbReference type="HOGENOM" id="CLU_555464_0_0_1"/>
<evidence type="ECO:0000256" key="2">
    <source>
        <dbReference type="SAM" id="MobiDB-lite"/>
    </source>
</evidence>
<dbReference type="PANTHER" id="PTHR47785:SF4">
    <property type="entry name" value="ZN(II)2CYS6 TRANSCRIPTION FACTOR (EUROFUNG)"/>
    <property type="match status" value="1"/>
</dbReference>
<evidence type="ECO:0000256" key="1">
    <source>
        <dbReference type="ARBA" id="ARBA00023242"/>
    </source>
</evidence>
<dbReference type="SMART" id="SM00066">
    <property type="entry name" value="GAL4"/>
    <property type="match status" value="1"/>
</dbReference>
<dbReference type="GO" id="GO:0000981">
    <property type="term" value="F:DNA-binding transcription factor activity, RNA polymerase II-specific"/>
    <property type="evidence" value="ECO:0007669"/>
    <property type="project" value="InterPro"/>
</dbReference>
<dbReference type="GO" id="GO:0008270">
    <property type="term" value="F:zinc ion binding"/>
    <property type="evidence" value="ECO:0007669"/>
    <property type="project" value="InterPro"/>
</dbReference>
<evidence type="ECO:0000259" key="3">
    <source>
        <dbReference type="PROSITE" id="PS50048"/>
    </source>
</evidence>
<dbReference type="GeneID" id="26250487"/>
<dbReference type="PROSITE" id="PS00463">
    <property type="entry name" value="ZN2_CY6_FUNGAL_1"/>
    <property type="match status" value="1"/>
</dbReference>
<name>W7DZ32_BIPV3</name>
<feature type="compositionally biased region" description="Polar residues" evidence="2">
    <location>
        <begin position="10"/>
        <end position="22"/>
    </location>
</feature>
<keyword evidence="1" id="KW-0539">Nucleus</keyword>
<dbReference type="Pfam" id="PF00172">
    <property type="entry name" value="Zn_clus"/>
    <property type="match status" value="1"/>
</dbReference>
<feature type="domain" description="Zn(2)-C6 fungal-type" evidence="3">
    <location>
        <begin position="32"/>
        <end position="61"/>
    </location>
</feature>
<dbReference type="CDD" id="cd12148">
    <property type="entry name" value="fungal_TF_MHR"/>
    <property type="match status" value="1"/>
</dbReference>
<dbReference type="InterPro" id="IPR001138">
    <property type="entry name" value="Zn2Cys6_DnaBD"/>
</dbReference>
<protein>
    <recommendedName>
        <fullName evidence="3">Zn(2)-C6 fungal-type domain-containing protein</fullName>
    </recommendedName>
</protein>
<gene>
    <name evidence="4" type="ORF">COCVIDRAFT_114096</name>
</gene>
<dbReference type="CDD" id="cd00067">
    <property type="entry name" value="GAL4"/>
    <property type="match status" value="1"/>
</dbReference>
<sequence>MSLLPALDAQDQNSSSANEESFGTSRLRVSEACKKCRSRKMRCNGLRPCEGCRHNRIECVYEDVKPSKQQKSLNSLHSALTAAYKELRGIHSDLGGLNRGHFNLQFIPLDPEREHGTKAFLPKELHRLSQSYLKNVHALHPFFEEPQEMCNEFIGDPVVRRGIIMPSLRNAHVLLIFALGSCQSTTNNTGSPSTLPGEVYYSHAKAILRYTIGECNTHVAQALTLATLYTNQNGMLQDSLAHLCNARDIYTDVFKNSTSISEEAKRGFWIYQDLARGISNCFNCASFGSVPNYRSTLLPEGNVGQFPERVYWTKVNLRILLDALSDFARPYFPQTREMDEEDLCALGSVANEQIKMLGEWRSSLISRLTWVDTEPSSTDPLIASLRAAYYEGMAKLLRPYVGIAEYALHSYVHSPEDVLSKGQQDILKVFLNWEKYALLTVEYFDRIGAASDNMYETCQNTSGSSIMLSNPVSTLHTEFKIVFLFRVIRSSANYPLIAEQTKLTATTIDALRRRTIKRLSEFWPSHPILSRDLEALNRLWLPGDSVPLMELVRAYDLV</sequence>
<dbReference type="PANTHER" id="PTHR47785">
    <property type="entry name" value="ZN(II)2CYS6 TRANSCRIPTION FACTOR (EUROFUNG)-RELATED-RELATED"/>
    <property type="match status" value="1"/>
</dbReference>
<dbReference type="Gene3D" id="4.10.240.10">
    <property type="entry name" value="Zn(2)-C6 fungal-type DNA-binding domain"/>
    <property type="match status" value="1"/>
</dbReference>
<evidence type="ECO:0000313" key="5">
    <source>
        <dbReference type="Proteomes" id="UP000054337"/>
    </source>
</evidence>
<dbReference type="Proteomes" id="UP000054337">
    <property type="component" value="Unassembled WGS sequence"/>
</dbReference>
<feature type="region of interest" description="Disordered" evidence="2">
    <location>
        <begin position="1"/>
        <end position="22"/>
    </location>
</feature>
<dbReference type="InterPro" id="IPR053181">
    <property type="entry name" value="EcdB-like_regulator"/>
</dbReference>
<keyword evidence="5" id="KW-1185">Reference proteome</keyword>
<dbReference type="PROSITE" id="PS50048">
    <property type="entry name" value="ZN2_CY6_FUNGAL_2"/>
    <property type="match status" value="1"/>
</dbReference>
<organism evidence="4 5">
    <name type="scientific">Bipolaris victoriae (strain FI3)</name>
    <name type="common">Victoria blight of oats agent</name>
    <name type="synonym">Cochliobolus victoriae</name>
    <dbReference type="NCBI Taxonomy" id="930091"/>
    <lineage>
        <taxon>Eukaryota</taxon>
        <taxon>Fungi</taxon>
        <taxon>Dikarya</taxon>
        <taxon>Ascomycota</taxon>
        <taxon>Pezizomycotina</taxon>
        <taxon>Dothideomycetes</taxon>
        <taxon>Pleosporomycetidae</taxon>
        <taxon>Pleosporales</taxon>
        <taxon>Pleosporineae</taxon>
        <taxon>Pleosporaceae</taxon>
        <taxon>Bipolaris</taxon>
    </lineage>
</organism>
<dbReference type="OrthoDB" id="3694945at2759"/>
<evidence type="ECO:0000313" key="4">
    <source>
        <dbReference type="EMBL" id="EUN21386.1"/>
    </source>
</evidence>
<dbReference type="AlphaFoldDB" id="W7DZ32"/>
<accession>W7DZ32</accession>